<reference evidence="2 4" key="1">
    <citation type="journal article" date="2014" name="BMC Genomics">
        <title>Genome sequence of Anopheles sinensis provides insight into genetics basis of mosquito competence for malaria parasites.</title>
        <authorList>
            <person name="Zhou D."/>
            <person name="Zhang D."/>
            <person name="Ding G."/>
            <person name="Shi L."/>
            <person name="Hou Q."/>
            <person name="Ye Y."/>
            <person name="Xu Y."/>
            <person name="Zhou H."/>
            <person name="Xiong C."/>
            <person name="Li S."/>
            <person name="Yu J."/>
            <person name="Hong S."/>
            <person name="Yu X."/>
            <person name="Zou P."/>
            <person name="Chen C."/>
            <person name="Chang X."/>
            <person name="Wang W."/>
            <person name="Lv Y."/>
            <person name="Sun Y."/>
            <person name="Ma L."/>
            <person name="Shen B."/>
            <person name="Zhu C."/>
        </authorList>
    </citation>
    <scope>NUCLEOTIDE SEQUENCE [LARGE SCALE GENOMIC DNA]</scope>
</reference>
<keyword evidence="4" id="KW-1185">Reference proteome</keyword>
<feature type="region of interest" description="Disordered" evidence="1">
    <location>
        <begin position="36"/>
        <end position="80"/>
    </location>
</feature>
<dbReference type="EMBL" id="ATLV01014731">
    <property type="status" value="NOT_ANNOTATED_CDS"/>
    <property type="molecule type" value="Genomic_DNA"/>
</dbReference>
<feature type="compositionally biased region" description="Polar residues" evidence="1">
    <location>
        <begin position="38"/>
        <end position="51"/>
    </location>
</feature>
<accession>A0A084VNA0</accession>
<evidence type="ECO:0000313" key="4">
    <source>
        <dbReference type="Proteomes" id="UP000030765"/>
    </source>
</evidence>
<organism evidence="2">
    <name type="scientific">Anopheles sinensis</name>
    <name type="common">Mosquito</name>
    <dbReference type="NCBI Taxonomy" id="74873"/>
    <lineage>
        <taxon>Eukaryota</taxon>
        <taxon>Metazoa</taxon>
        <taxon>Ecdysozoa</taxon>
        <taxon>Arthropoda</taxon>
        <taxon>Hexapoda</taxon>
        <taxon>Insecta</taxon>
        <taxon>Pterygota</taxon>
        <taxon>Neoptera</taxon>
        <taxon>Endopterygota</taxon>
        <taxon>Diptera</taxon>
        <taxon>Nematocera</taxon>
        <taxon>Culicoidea</taxon>
        <taxon>Culicidae</taxon>
        <taxon>Anophelinae</taxon>
        <taxon>Anopheles</taxon>
    </lineage>
</organism>
<evidence type="ECO:0000313" key="2">
    <source>
        <dbReference type="EMBL" id="KFB39444.1"/>
    </source>
</evidence>
<gene>
    <name evidence="2" type="ORF">ZHAS_00006935</name>
</gene>
<dbReference type="EMBL" id="KE524984">
    <property type="protein sequence ID" value="KFB39444.1"/>
    <property type="molecule type" value="Genomic_DNA"/>
</dbReference>
<reference evidence="3" key="2">
    <citation type="submission" date="2020-05" db="UniProtKB">
        <authorList>
            <consortium name="EnsemblMetazoa"/>
        </authorList>
    </citation>
    <scope>IDENTIFICATION</scope>
</reference>
<protein>
    <submittedName>
        <fullName evidence="2 3">G-protein coupled receptor 98</fullName>
    </submittedName>
</protein>
<dbReference type="EnsemblMetazoa" id="ASIC006935-RA">
    <property type="protein sequence ID" value="ASIC006935-PA"/>
    <property type="gene ID" value="ASIC006935"/>
</dbReference>
<keyword evidence="2" id="KW-0675">Receptor</keyword>
<dbReference type="VEuPathDB" id="VectorBase:ASIC006935"/>
<name>A0A084VNA0_ANOSI</name>
<evidence type="ECO:0000313" key="3">
    <source>
        <dbReference type="EnsemblMetazoa" id="ASIC006935-PA"/>
    </source>
</evidence>
<evidence type="ECO:0000256" key="1">
    <source>
        <dbReference type="SAM" id="MobiDB-lite"/>
    </source>
</evidence>
<dbReference type="AlphaFoldDB" id="A0A084VNA0"/>
<sequence length="80" mass="8469">MVNGHTPSSASVRYNLHSSLHTSGVGGKVRALHVSGAVDQNSGGARRSGSTVVEPHETGLRRCEPRSRPLCGNGKQRPIR</sequence>
<dbReference type="Proteomes" id="UP000030765">
    <property type="component" value="Unassembled WGS sequence"/>
</dbReference>
<proteinExistence type="predicted"/>
<feature type="compositionally biased region" description="Basic and acidic residues" evidence="1">
    <location>
        <begin position="54"/>
        <end position="67"/>
    </location>
</feature>